<sequence length="375" mass="42060">MAPIPIDYSTNTGASGVKSLLMKKPLAPSGALNEFEHFDLTPVIGREYPGLNVVDLMESPHANELLRELAYIIAARGVVFLRKQNNLTPELQKRFVQRLGELSGKPTESGVHIHPVLNSKSKVPGISKDDEIMSVNSDVFKELYTNKHADTTRSDKKQSSDLWHSDITWEKVPSDYTALRLTLLPPTGGDTCWASGYEMYDRISEPLQKFFETLNFTFHRAEYNATAKANGAVFYTERRGHPENVGEELRAIHPAVRTHPVTGWKSFYAAGAGVGYYNDVTPEESDMLLSYANKILKDNHDLQVRWHWNNVDDMAIWDNRCTYHNATYDFGGIGDRAGVRAMSVAEKPYLDPVSKSRREAAKEKGVAIGDWVKVA</sequence>
<name>A0AAD4FH63_9PLEO</name>
<comment type="cofactor">
    <cofactor evidence="1">
        <name>Fe(2+)</name>
        <dbReference type="ChEBI" id="CHEBI:29033"/>
    </cofactor>
</comment>
<evidence type="ECO:0000256" key="3">
    <source>
        <dbReference type="ARBA" id="ARBA00022723"/>
    </source>
</evidence>
<dbReference type="InterPro" id="IPR042098">
    <property type="entry name" value="TauD-like_sf"/>
</dbReference>
<evidence type="ECO:0000313" key="8">
    <source>
        <dbReference type="EMBL" id="KAG9188898.1"/>
    </source>
</evidence>
<keyword evidence="3" id="KW-0479">Metal-binding</keyword>
<dbReference type="Proteomes" id="UP001199106">
    <property type="component" value="Unassembled WGS sequence"/>
</dbReference>
<dbReference type="Pfam" id="PF02668">
    <property type="entry name" value="TauD"/>
    <property type="match status" value="1"/>
</dbReference>
<evidence type="ECO:0000256" key="1">
    <source>
        <dbReference type="ARBA" id="ARBA00001954"/>
    </source>
</evidence>
<evidence type="ECO:0000313" key="9">
    <source>
        <dbReference type="Proteomes" id="UP001199106"/>
    </source>
</evidence>
<keyword evidence="4" id="KW-0223">Dioxygenase</keyword>
<evidence type="ECO:0000256" key="6">
    <source>
        <dbReference type="ARBA" id="ARBA00023004"/>
    </source>
</evidence>
<accession>A0AAD4FH63</accession>
<evidence type="ECO:0000259" key="7">
    <source>
        <dbReference type="Pfam" id="PF02668"/>
    </source>
</evidence>
<dbReference type="SUPFAM" id="SSF51197">
    <property type="entry name" value="Clavaminate synthase-like"/>
    <property type="match status" value="1"/>
</dbReference>
<dbReference type="InterPro" id="IPR051323">
    <property type="entry name" value="AtsK-like"/>
</dbReference>
<keyword evidence="5" id="KW-0560">Oxidoreductase</keyword>
<dbReference type="Gene3D" id="3.60.130.10">
    <property type="entry name" value="Clavaminate synthase-like"/>
    <property type="match status" value="1"/>
</dbReference>
<keyword evidence="6" id="KW-0408">Iron</keyword>
<protein>
    <recommendedName>
        <fullName evidence="7">TauD/TfdA-like domain-containing protein</fullName>
    </recommendedName>
</protein>
<dbReference type="EMBL" id="JAANER010000006">
    <property type="protein sequence ID" value="KAG9188898.1"/>
    <property type="molecule type" value="Genomic_DNA"/>
</dbReference>
<gene>
    <name evidence="8" type="ORF">G6011_07603</name>
</gene>
<evidence type="ECO:0000256" key="4">
    <source>
        <dbReference type="ARBA" id="ARBA00022964"/>
    </source>
</evidence>
<keyword evidence="9" id="KW-1185">Reference proteome</keyword>
<reference evidence="8" key="1">
    <citation type="submission" date="2021-07" db="EMBL/GenBank/DDBJ databases">
        <title>Genome Resource of American Ginseng Black Spot Pathogen Alternaria panax.</title>
        <authorList>
            <person name="Qiu C."/>
            <person name="Wang W."/>
            <person name="Liu Z."/>
        </authorList>
    </citation>
    <scope>NUCLEOTIDE SEQUENCE</scope>
    <source>
        <strain evidence="8">BNCC115425</strain>
    </source>
</reference>
<dbReference type="GO" id="GO:0016706">
    <property type="term" value="F:2-oxoglutarate-dependent dioxygenase activity"/>
    <property type="evidence" value="ECO:0007669"/>
    <property type="project" value="TreeGrafter"/>
</dbReference>
<dbReference type="PANTHER" id="PTHR30468">
    <property type="entry name" value="ALPHA-KETOGLUTARATE-DEPENDENT SULFONATE DIOXYGENASE"/>
    <property type="match status" value="1"/>
</dbReference>
<evidence type="ECO:0000256" key="5">
    <source>
        <dbReference type="ARBA" id="ARBA00023002"/>
    </source>
</evidence>
<dbReference type="GO" id="GO:0005737">
    <property type="term" value="C:cytoplasm"/>
    <property type="evidence" value="ECO:0007669"/>
    <property type="project" value="TreeGrafter"/>
</dbReference>
<dbReference type="InterPro" id="IPR003819">
    <property type="entry name" value="TauD/TfdA-like"/>
</dbReference>
<comment type="similarity">
    <text evidence="2">Belongs to the TfdA dioxygenase family.</text>
</comment>
<feature type="domain" description="TauD/TfdA-like" evidence="7">
    <location>
        <begin position="38"/>
        <end position="341"/>
    </location>
</feature>
<dbReference type="AlphaFoldDB" id="A0AAD4FH63"/>
<dbReference type="PANTHER" id="PTHR30468:SF10">
    <property type="entry name" value="TAUD_TFDA-LIKE DOMAIN-CONTAINING PROTEIN"/>
    <property type="match status" value="1"/>
</dbReference>
<comment type="caution">
    <text evidence="8">The sequence shown here is derived from an EMBL/GenBank/DDBJ whole genome shotgun (WGS) entry which is preliminary data.</text>
</comment>
<proteinExistence type="inferred from homology"/>
<dbReference type="GO" id="GO:0046872">
    <property type="term" value="F:metal ion binding"/>
    <property type="evidence" value="ECO:0007669"/>
    <property type="project" value="UniProtKB-KW"/>
</dbReference>
<evidence type="ECO:0000256" key="2">
    <source>
        <dbReference type="ARBA" id="ARBA00005896"/>
    </source>
</evidence>
<organism evidence="8 9">
    <name type="scientific">Alternaria panax</name>
    <dbReference type="NCBI Taxonomy" id="48097"/>
    <lineage>
        <taxon>Eukaryota</taxon>
        <taxon>Fungi</taxon>
        <taxon>Dikarya</taxon>
        <taxon>Ascomycota</taxon>
        <taxon>Pezizomycotina</taxon>
        <taxon>Dothideomycetes</taxon>
        <taxon>Pleosporomycetidae</taxon>
        <taxon>Pleosporales</taxon>
        <taxon>Pleosporineae</taxon>
        <taxon>Pleosporaceae</taxon>
        <taxon>Alternaria</taxon>
        <taxon>Alternaria sect. Panax</taxon>
    </lineage>
</organism>